<organism evidence="2 3">
    <name type="scientific">Comamonas endophytica</name>
    <dbReference type="NCBI Taxonomy" id="2949090"/>
    <lineage>
        <taxon>Bacteria</taxon>
        <taxon>Pseudomonadati</taxon>
        <taxon>Pseudomonadota</taxon>
        <taxon>Betaproteobacteria</taxon>
        <taxon>Burkholderiales</taxon>
        <taxon>Comamonadaceae</taxon>
        <taxon>Comamonas</taxon>
    </lineage>
</organism>
<evidence type="ECO:0000313" key="3">
    <source>
        <dbReference type="Proteomes" id="UP001162800"/>
    </source>
</evidence>
<reference evidence="2" key="1">
    <citation type="submission" date="2022-09" db="EMBL/GenBank/DDBJ databases">
        <title>The complete genome of Acidovorax sp. 5MLIR.</title>
        <authorList>
            <person name="Liu L."/>
            <person name="Yue J."/>
            <person name="Yang F."/>
            <person name="Yuan J."/>
            <person name="Li L."/>
        </authorList>
    </citation>
    <scope>NUCLEOTIDE SEQUENCE</scope>
    <source>
        <strain evidence="2">5MLIR</strain>
    </source>
</reference>
<gene>
    <name evidence="2" type="ORF">M9799_02495</name>
</gene>
<sequence>MPPVQRTESSSPVGVALASAILLALALLAGWIVPLVRQAPSALPMPAVAQAPAPGSDAPRNGLSQRRLLASGPNWGELSAAQQRVLQPLEKRWSFMGEVQKNRWMVLADSFDTLPATEQLKLRDRMVSWASLSAQQRSQARLNYAITNRMAPKDKWAQWEAYQALTEEEKRALAAKAAAARPVGAAPALRPVPAKKLARVPAATAGGGNVANLPKIPRPAPQPTHHIAAPAPVPPPPPAVVVETRPVPMPNVVETAPVNLSTATALPLPPLAPLGGEVPAAPAASEPLAP</sequence>
<proteinExistence type="predicted"/>
<evidence type="ECO:0000313" key="2">
    <source>
        <dbReference type="EMBL" id="UYG52132.1"/>
    </source>
</evidence>
<name>A0ABY6GCP6_9BURK</name>
<dbReference type="Proteomes" id="UP001162800">
    <property type="component" value="Chromosome"/>
</dbReference>
<dbReference type="RefSeq" id="WP_231044341.1">
    <property type="nucleotide sequence ID" value="NZ_CP106881.1"/>
</dbReference>
<protein>
    <submittedName>
        <fullName evidence="2">DUF3106 domain-containing protein</fullName>
    </submittedName>
</protein>
<evidence type="ECO:0000256" key="1">
    <source>
        <dbReference type="SAM" id="Phobius"/>
    </source>
</evidence>
<accession>A0ABY6GCP6</accession>
<dbReference type="Pfam" id="PF11304">
    <property type="entry name" value="DUF3106"/>
    <property type="match status" value="1"/>
</dbReference>
<dbReference type="EMBL" id="CP106881">
    <property type="protein sequence ID" value="UYG52132.1"/>
    <property type="molecule type" value="Genomic_DNA"/>
</dbReference>
<keyword evidence="3" id="KW-1185">Reference proteome</keyword>
<keyword evidence="1" id="KW-1133">Transmembrane helix</keyword>
<keyword evidence="1" id="KW-0472">Membrane</keyword>
<dbReference type="InterPro" id="IPR021455">
    <property type="entry name" value="DUF3106"/>
</dbReference>
<feature type="transmembrane region" description="Helical" evidence="1">
    <location>
        <begin position="12"/>
        <end position="36"/>
    </location>
</feature>
<keyword evidence="1" id="KW-0812">Transmembrane</keyword>